<dbReference type="OrthoDB" id="200924at2759"/>
<sequence>MPNSATATHSSAPPQIPGTHVAPQDAEELRGVVADLLERESTRFPGAQPVSFAREHISELQRNEYFMCEKTDGIRCLLFLYFRDAGDAFEPVTLLIDRKNQYFDVTPPLRIPYHRDPADPNKFLFNTVLDGELVHDTVPGQPKPRLVFYVFDCLAIDGENITSKPFDKRLGRIKEWIFNPYERARQRGPIPEPFRMKEKQMYAAYHTQRLFQEVLPRLPHGNDGLIFTCKNTPYHFGTDRHILKWKPPHENTIDFKLRLGQFPTFDPEDGEEGMIEDYEAMPLPFSLLVQHNSNNYQHFADLAVTEEEWENLKALDQRLDGRIIECYRGDDGKWRYKKEDDGTTPRWRDDKKDANHISTVNSVLESIENPVTERDLLAASTSIKEAVYRLLAEEKESKKRKFSEFNGVQ</sequence>
<evidence type="ECO:0000259" key="20">
    <source>
        <dbReference type="Pfam" id="PF03919"/>
    </source>
</evidence>
<dbReference type="Proteomes" id="UP000799778">
    <property type="component" value="Unassembled WGS sequence"/>
</dbReference>
<dbReference type="InterPro" id="IPR017075">
    <property type="entry name" value="mRNA_cap_enzyme_alpha"/>
</dbReference>
<keyword evidence="7 16" id="KW-0548">Nucleotidyltransferase</keyword>
<evidence type="ECO:0000256" key="10">
    <source>
        <dbReference type="ARBA" id="ARBA00023134"/>
    </source>
</evidence>
<dbReference type="GO" id="GO:0004484">
    <property type="term" value="F:mRNA guanylyltransferase activity"/>
    <property type="evidence" value="ECO:0007669"/>
    <property type="project" value="UniProtKB-EC"/>
</dbReference>
<evidence type="ECO:0000256" key="5">
    <source>
        <dbReference type="ARBA" id="ARBA00022664"/>
    </source>
</evidence>
<comment type="subunit">
    <text evidence="15">Heterodimer. The mRNA-capping enzyme is composed of two separate chains alpha and beta, respectively a mRNA guanylyltransferase and an mRNA 5'-triphosphate monophosphatase.</text>
</comment>
<evidence type="ECO:0000256" key="8">
    <source>
        <dbReference type="ARBA" id="ARBA00022741"/>
    </source>
</evidence>
<dbReference type="EMBL" id="ML978082">
    <property type="protein sequence ID" value="KAF2008574.1"/>
    <property type="molecule type" value="Genomic_DNA"/>
</dbReference>
<evidence type="ECO:0000256" key="2">
    <source>
        <dbReference type="ARBA" id="ARBA00010237"/>
    </source>
</evidence>
<dbReference type="InterPro" id="IPR013846">
    <property type="entry name" value="mRNA_cap_enzyme_C"/>
</dbReference>
<dbReference type="AlphaFoldDB" id="A0A6A5X716"/>
<evidence type="ECO:0000256" key="3">
    <source>
        <dbReference type="ARBA" id="ARBA00012475"/>
    </source>
</evidence>
<keyword evidence="9 16" id="KW-0506">mRNA capping</keyword>
<keyword evidence="5 16" id="KW-0507">mRNA processing</keyword>
<dbReference type="EC" id="2.7.7.50" evidence="3 16"/>
<evidence type="ECO:0000256" key="13">
    <source>
        <dbReference type="ARBA" id="ARBA00030702"/>
    </source>
</evidence>
<evidence type="ECO:0000256" key="11">
    <source>
        <dbReference type="ARBA" id="ARBA00023242"/>
    </source>
</evidence>
<proteinExistence type="inferred from homology"/>
<dbReference type="Gene3D" id="3.30.470.30">
    <property type="entry name" value="DNA ligase/mRNA capping enzyme"/>
    <property type="match status" value="1"/>
</dbReference>
<dbReference type="InterPro" id="IPR051029">
    <property type="entry name" value="mRNA_Capping_Enz/RNA_Phosphat"/>
</dbReference>
<feature type="compositionally biased region" description="Polar residues" evidence="18">
    <location>
        <begin position="1"/>
        <end position="13"/>
    </location>
</feature>
<evidence type="ECO:0000259" key="19">
    <source>
        <dbReference type="Pfam" id="PF01331"/>
    </source>
</evidence>
<evidence type="ECO:0000313" key="22">
    <source>
        <dbReference type="Proteomes" id="UP000799778"/>
    </source>
</evidence>
<dbReference type="GO" id="GO:0031533">
    <property type="term" value="C:mRNA capping enzyme complex"/>
    <property type="evidence" value="ECO:0007669"/>
    <property type="project" value="InterPro"/>
</dbReference>
<keyword evidence="6 16" id="KW-0808">Transferase</keyword>
<comment type="function">
    <text evidence="16">Second step of mRNA capping. Transfer of the GMP moiety of GTP to the 5'-end of RNA via an enzyme-GMP covalent reaction intermediate.</text>
</comment>
<dbReference type="GO" id="GO:0005525">
    <property type="term" value="F:GTP binding"/>
    <property type="evidence" value="ECO:0007669"/>
    <property type="project" value="UniProtKB-KW"/>
</dbReference>
<feature type="active site" description="N6-GMP-lysine intermediate" evidence="17">
    <location>
        <position position="70"/>
    </location>
</feature>
<name>A0A6A5X716_9PLEO</name>
<keyword evidence="11 16" id="KW-0539">Nucleus</keyword>
<dbReference type="CDD" id="cd07895">
    <property type="entry name" value="Adenylation_mRNA_capping"/>
    <property type="match status" value="1"/>
</dbReference>
<dbReference type="GeneID" id="54287067"/>
<evidence type="ECO:0000256" key="14">
    <source>
        <dbReference type="ARBA" id="ARBA00044624"/>
    </source>
</evidence>
<dbReference type="SUPFAM" id="SSF50249">
    <property type="entry name" value="Nucleic acid-binding proteins"/>
    <property type="match status" value="1"/>
</dbReference>
<gene>
    <name evidence="21" type="ORF">BU24DRAFT_429171</name>
</gene>
<keyword evidence="8 16" id="KW-0547">Nucleotide-binding</keyword>
<keyword evidence="10 16" id="KW-0342">GTP-binding</keyword>
<comment type="similarity">
    <text evidence="2 16">Belongs to the eukaryotic GTase family.</text>
</comment>
<evidence type="ECO:0000256" key="16">
    <source>
        <dbReference type="PIRNR" id="PIRNR036959"/>
    </source>
</evidence>
<dbReference type="InterPro" id="IPR001339">
    <property type="entry name" value="mRNA_cap_enzyme_adenylation"/>
</dbReference>
<accession>A0A6A5X716</accession>
<evidence type="ECO:0000256" key="7">
    <source>
        <dbReference type="ARBA" id="ARBA00022695"/>
    </source>
</evidence>
<evidence type="ECO:0000256" key="4">
    <source>
        <dbReference type="ARBA" id="ARBA00019171"/>
    </source>
</evidence>
<dbReference type="SUPFAM" id="SSF56091">
    <property type="entry name" value="DNA ligase/mRNA capping enzyme, catalytic domain"/>
    <property type="match status" value="1"/>
</dbReference>
<keyword evidence="22" id="KW-1185">Reference proteome</keyword>
<comment type="subcellular location">
    <subcellularLocation>
        <location evidence="1 16">Nucleus</location>
    </subcellularLocation>
</comment>
<dbReference type="Pfam" id="PF01331">
    <property type="entry name" value="mRNA_cap_enzyme"/>
    <property type="match status" value="1"/>
</dbReference>
<feature type="domain" description="mRNA capping enzyme C-terminal" evidence="20">
    <location>
        <begin position="250"/>
        <end position="377"/>
    </location>
</feature>
<evidence type="ECO:0000256" key="18">
    <source>
        <dbReference type="SAM" id="MobiDB-lite"/>
    </source>
</evidence>
<evidence type="ECO:0000256" key="17">
    <source>
        <dbReference type="PIRSR" id="PIRSR036959-1"/>
    </source>
</evidence>
<protein>
    <recommendedName>
        <fullName evidence="4 16">mRNA-capping enzyme subunit alpha</fullName>
        <ecNumber evidence="3 16">2.7.7.50</ecNumber>
    </recommendedName>
    <alternativeName>
        <fullName evidence="12 16">GTP--RNA guanylyltransferase</fullName>
    </alternativeName>
    <alternativeName>
        <fullName evidence="13 16">mRNA guanylyltransferase</fullName>
    </alternativeName>
</protein>
<evidence type="ECO:0000256" key="6">
    <source>
        <dbReference type="ARBA" id="ARBA00022679"/>
    </source>
</evidence>
<feature type="region of interest" description="Disordered" evidence="18">
    <location>
        <begin position="1"/>
        <end position="21"/>
    </location>
</feature>
<dbReference type="GO" id="GO:0006370">
    <property type="term" value="P:7-methylguanosine mRNA capping"/>
    <property type="evidence" value="ECO:0007669"/>
    <property type="project" value="UniProtKB-KW"/>
</dbReference>
<evidence type="ECO:0000256" key="1">
    <source>
        <dbReference type="ARBA" id="ARBA00004123"/>
    </source>
</evidence>
<dbReference type="PANTHER" id="PTHR10367">
    <property type="entry name" value="MRNA-CAPPING ENZYME"/>
    <property type="match status" value="1"/>
</dbReference>
<organism evidence="21 22">
    <name type="scientific">Aaosphaeria arxii CBS 175.79</name>
    <dbReference type="NCBI Taxonomy" id="1450172"/>
    <lineage>
        <taxon>Eukaryota</taxon>
        <taxon>Fungi</taxon>
        <taxon>Dikarya</taxon>
        <taxon>Ascomycota</taxon>
        <taxon>Pezizomycotina</taxon>
        <taxon>Dothideomycetes</taxon>
        <taxon>Pleosporomycetidae</taxon>
        <taxon>Pleosporales</taxon>
        <taxon>Pleosporales incertae sedis</taxon>
        <taxon>Aaosphaeria</taxon>
    </lineage>
</organism>
<dbReference type="PANTHER" id="PTHR10367:SF17">
    <property type="entry name" value="MRNA-CAPPING ENZYME"/>
    <property type="match status" value="1"/>
</dbReference>
<evidence type="ECO:0000256" key="9">
    <source>
        <dbReference type="ARBA" id="ARBA00023042"/>
    </source>
</evidence>
<evidence type="ECO:0000256" key="12">
    <source>
        <dbReference type="ARBA" id="ARBA00029909"/>
    </source>
</evidence>
<evidence type="ECO:0000256" key="15">
    <source>
        <dbReference type="ARBA" id="ARBA00047082"/>
    </source>
</evidence>
<reference evidence="21" key="1">
    <citation type="journal article" date="2020" name="Stud. Mycol.">
        <title>101 Dothideomycetes genomes: a test case for predicting lifestyles and emergence of pathogens.</title>
        <authorList>
            <person name="Haridas S."/>
            <person name="Albert R."/>
            <person name="Binder M."/>
            <person name="Bloem J."/>
            <person name="Labutti K."/>
            <person name="Salamov A."/>
            <person name="Andreopoulos B."/>
            <person name="Baker S."/>
            <person name="Barry K."/>
            <person name="Bills G."/>
            <person name="Bluhm B."/>
            <person name="Cannon C."/>
            <person name="Castanera R."/>
            <person name="Culley D."/>
            <person name="Daum C."/>
            <person name="Ezra D."/>
            <person name="Gonzalez J."/>
            <person name="Henrissat B."/>
            <person name="Kuo A."/>
            <person name="Liang C."/>
            <person name="Lipzen A."/>
            <person name="Lutzoni F."/>
            <person name="Magnuson J."/>
            <person name="Mondo S."/>
            <person name="Nolan M."/>
            <person name="Ohm R."/>
            <person name="Pangilinan J."/>
            <person name="Park H.-J."/>
            <person name="Ramirez L."/>
            <person name="Alfaro M."/>
            <person name="Sun H."/>
            <person name="Tritt A."/>
            <person name="Yoshinaga Y."/>
            <person name="Zwiers L.-H."/>
            <person name="Turgeon B."/>
            <person name="Goodwin S."/>
            <person name="Spatafora J."/>
            <person name="Crous P."/>
            <person name="Grigoriev I."/>
        </authorList>
    </citation>
    <scope>NUCLEOTIDE SEQUENCE</scope>
    <source>
        <strain evidence="21">CBS 175.79</strain>
    </source>
</reference>
<evidence type="ECO:0000313" key="21">
    <source>
        <dbReference type="EMBL" id="KAF2008574.1"/>
    </source>
</evidence>
<dbReference type="Gene3D" id="2.40.50.140">
    <property type="entry name" value="Nucleic acid-binding proteins"/>
    <property type="match status" value="1"/>
</dbReference>
<dbReference type="InterPro" id="IPR012340">
    <property type="entry name" value="NA-bd_OB-fold"/>
</dbReference>
<dbReference type="Pfam" id="PF03919">
    <property type="entry name" value="mRNA_cap_C"/>
    <property type="match status" value="1"/>
</dbReference>
<comment type="catalytic activity">
    <reaction evidence="14">
        <text>a 5'-end diphospho-ribonucleoside in mRNA + GTP + H(+) = a 5'-end (5'-triphosphoguanosine)-ribonucleoside in mRNA + diphosphate</text>
        <dbReference type="Rhea" id="RHEA:67012"/>
        <dbReference type="Rhea" id="RHEA-COMP:17165"/>
        <dbReference type="Rhea" id="RHEA-COMP:17166"/>
        <dbReference type="ChEBI" id="CHEBI:15378"/>
        <dbReference type="ChEBI" id="CHEBI:33019"/>
        <dbReference type="ChEBI" id="CHEBI:37565"/>
        <dbReference type="ChEBI" id="CHEBI:167616"/>
        <dbReference type="ChEBI" id="CHEBI:167617"/>
        <dbReference type="EC" id="2.7.7.50"/>
    </reaction>
    <physiologicalReaction direction="left-to-right" evidence="14">
        <dbReference type="Rhea" id="RHEA:67013"/>
    </physiologicalReaction>
</comment>
<feature type="domain" description="mRNA capping enzyme adenylation" evidence="19">
    <location>
        <begin position="48"/>
        <end position="246"/>
    </location>
</feature>
<dbReference type="GO" id="GO:0005524">
    <property type="term" value="F:ATP binding"/>
    <property type="evidence" value="ECO:0007669"/>
    <property type="project" value="InterPro"/>
</dbReference>
<dbReference type="PIRSF" id="PIRSF036959">
    <property type="entry name" value="mRNA_cap_alpha"/>
    <property type="match status" value="1"/>
</dbReference>
<dbReference type="RefSeq" id="XP_033376913.1">
    <property type="nucleotide sequence ID" value="XM_033529670.1"/>
</dbReference>